<evidence type="ECO:0000256" key="1">
    <source>
        <dbReference type="SAM" id="Phobius"/>
    </source>
</evidence>
<evidence type="ECO:0000313" key="4">
    <source>
        <dbReference type="Proteomes" id="UP000177996"/>
    </source>
</evidence>
<proteinExistence type="predicted"/>
<feature type="domain" description="Serine aminopeptidase S33" evidence="2">
    <location>
        <begin position="76"/>
        <end position="176"/>
    </location>
</feature>
<dbReference type="Gene3D" id="3.40.50.1820">
    <property type="entry name" value="alpha/beta hydrolase"/>
    <property type="match status" value="1"/>
</dbReference>
<evidence type="ECO:0000313" key="3">
    <source>
        <dbReference type="EMBL" id="OGZ08217.1"/>
    </source>
</evidence>
<dbReference type="SUPFAM" id="SSF53474">
    <property type="entry name" value="alpha/beta-Hydrolases"/>
    <property type="match status" value="1"/>
</dbReference>
<dbReference type="Proteomes" id="UP000177996">
    <property type="component" value="Unassembled WGS sequence"/>
</dbReference>
<dbReference type="EMBL" id="MHLL01000039">
    <property type="protein sequence ID" value="OGZ08217.1"/>
    <property type="molecule type" value="Genomic_DNA"/>
</dbReference>
<protein>
    <recommendedName>
        <fullName evidence="2">Serine aminopeptidase S33 domain-containing protein</fullName>
    </recommendedName>
</protein>
<keyword evidence="1" id="KW-1133">Transmembrane helix</keyword>
<dbReference type="AlphaFoldDB" id="A0A1G2D3X3"/>
<sequence>MQLFPEQSLKSVGFAVLRVLVLVYVLFGFLLYLRQDAYIFYPPMIPMEECTDLPNAEIVAQEGTRAYYIESGTSTKLAVIYHGNAERACDSGYLANWLPQYGYSVLAVEYAGYAGDRSQKPSVALILRDVEHMNALIKEKNYSELLIIGRSIGAGFAAYHASLASPQKLLLISPFDSLSQLASEHYPLYPMSLMLKTELDNVANASSAEEVLIIHGVKDDVIPIARGESLYKKLPQKEKSFVIIPGSGHDDVLGTKESWSAIHSFLKWPI</sequence>
<keyword evidence="1" id="KW-0472">Membrane</keyword>
<dbReference type="Pfam" id="PF12146">
    <property type="entry name" value="Hydrolase_4"/>
    <property type="match status" value="1"/>
</dbReference>
<dbReference type="STRING" id="1798661.A3D65_02575"/>
<evidence type="ECO:0000259" key="2">
    <source>
        <dbReference type="Pfam" id="PF12146"/>
    </source>
</evidence>
<keyword evidence="1" id="KW-0812">Transmembrane</keyword>
<reference evidence="3 4" key="1">
    <citation type="journal article" date="2016" name="Nat. Commun.">
        <title>Thousands of microbial genomes shed light on interconnected biogeochemical processes in an aquifer system.</title>
        <authorList>
            <person name="Anantharaman K."/>
            <person name="Brown C.T."/>
            <person name="Hug L.A."/>
            <person name="Sharon I."/>
            <person name="Castelle C.J."/>
            <person name="Probst A.J."/>
            <person name="Thomas B.C."/>
            <person name="Singh A."/>
            <person name="Wilkins M.J."/>
            <person name="Karaoz U."/>
            <person name="Brodie E.L."/>
            <person name="Williams K.H."/>
            <person name="Hubbard S.S."/>
            <person name="Banfield J.F."/>
        </authorList>
    </citation>
    <scope>NUCLEOTIDE SEQUENCE [LARGE SCALE GENOMIC DNA]</scope>
</reference>
<name>A0A1G2D3X3_9BACT</name>
<dbReference type="InterPro" id="IPR022742">
    <property type="entry name" value="Hydrolase_4"/>
</dbReference>
<dbReference type="PANTHER" id="PTHR12277">
    <property type="entry name" value="ALPHA/BETA HYDROLASE DOMAIN-CONTAINING PROTEIN"/>
    <property type="match status" value="1"/>
</dbReference>
<dbReference type="PANTHER" id="PTHR12277:SF81">
    <property type="entry name" value="PROTEIN ABHD13"/>
    <property type="match status" value="1"/>
</dbReference>
<dbReference type="InterPro" id="IPR029058">
    <property type="entry name" value="AB_hydrolase_fold"/>
</dbReference>
<comment type="caution">
    <text evidence="3">The sequence shown here is derived from an EMBL/GenBank/DDBJ whole genome shotgun (WGS) entry which is preliminary data.</text>
</comment>
<organism evidence="3 4">
    <name type="scientific">Candidatus Lloydbacteria bacterium RIFCSPHIGHO2_02_FULL_50_13</name>
    <dbReference type="NCBI Taxonomy" id="1798661"/>
    <lineage>
        <taxon>Bacteria</taxon>
        <taxon>Candidatus Lloydiibacteriota</taxon>
    </lineage>
</organism>
<gene>
    <name evidence="3" type="ORF">A3D65_02575</name>
</gene>
<feature type="transmembrane region" description="Helical" evidence="1">
    <location>
        <begin position="12"/>
        <end position="33"/>
    </location>
</feature>
<accession>A0A1G2D3X3</accession>